<dbReference type="EMBL" id="JAOYFB010000039">
    <property type="protein sequence ID" value="KAK4030980.1"/>
    <property type="molecule type" value="Genomic_DNA"/>
</dbReference>
<evidence type="ECO:0000313" key="2">
    <source>
        <dbReference type="Proteomes" id="UP001234178"/>
    </source>
</evidence>
<reference evidence="1 2" key="1">
    <citation type="journal article" date="2023" name="Nucleic Acids Res.">
        <title>The hologenome of Daphnia magna reveals possible DNA methylation and microbiome-mediated evolution of the host genome.</title>
        <authorList>
            <person name="Chaturvedi A."/>
            <person name="Li X."/>
            <person name="Dhandapani V."/>
            <person name="Marshall H."/>
            <person name="Kissane S."/>
            <person name="Cuenca-Cambronero M."/>
            <person name="Asole G."/>
            <person name="Calvet F."/>
            <person name="Ruiz-Romero M."/>
            <person name="Marangio P."/>
            <person name="Guigo R."/>
            <person name="Rago D."/>
            <person name="Mirbahai L."/>
            <person name="Eastwood N."/>
            <person name="Colbourne J.K."/>
            <person name="Zhou J."/>
            <person name="Mallon E."/>
            <person name="Orsini L."/>
        </authorList>
    </citation>
    <scope>NUCLEOTIDE SEQUENCE [LARGE SCALE GENOMIC DNA]</scope>
    <source>
        <strain evidence="1">LRV0_1</strain>
    </source>
</reference>
<sequence length="87" mass="9552">MAYFGLEKRILIKIKDGLKPSGDGYQVIKQQFNIDGIPLHRKLRKLTDEGILVDGNVMGIRTESFICDAPARSFVKGIVGHGGYSGC</sequence>
<comment type="caution">
    <text evidence="1">The sequence shown here is derived from an EMBL/GenBank/DDBJ whole genome shotgun (WGS) entry which is preliminary data.</text>
</comment>
<gene>
    <name evidence="1" type="ORF">OUZ56_024410</name>
</gene>
<keyword evidence="2" id="KW-1185">Reference proteome</keyword>
<dbReference type="Proteomes" id="UP001234178">
    <property type="component" value="Unassembled WGS sequence"/>
</dbReference>
<organism evidence="1 2">
    <name type="scientific">Daphnia magna</name>
    <dbReference type="NCBI Taxonomy" id="35525"/>
    <lineage>
        <taxon>Eukaryota</taxon>
        <taxon>Metazoa</taxon>
        <taxon>Ecdysozoa</taxon>
        <taxon>Arthropoda</taxon>
        <taxon>Crustacea</taxon>
        <taxon>Branchiopoda</taxon>
        <taxon>Diplostraca</taxon>
        <taxon>Cladocera</taxon>
        <taxon>Anomopoda</taxon>
        <taxon>Daphniidae</taxon>
        <taxon>Daphnia</taxon>
    </lineage>
</organism>
<evidence type="ECO:0000313" key="1">
    <source>
        <dbReference type="EMBL" id="KAK4030980.1"/>
    </source>
</evidence>
<proteinExistence type="predicted"/>
<name>A0ABR0B0S4_9CRUS</name>
<accession>A0ABR0B0S4</accession>
<protein>
    <submittedName>
        <fullName evidence="1">Uncharacterized protein</fullName>
    </submittedName>
</protein>